<dbReference type="Proteomes" id="UP000231693">
    <property type="component" value="Unassembled WGS sequence"/>
</dbReference>
<organism evidence="4 5">
    <name type="scientific">Sediminihabitans luteus</name>
    <dbReference type="NCBI Taxonomy" id="1138585"/>
    <lineage>
        <taxon>Bacteria</taxon>
        <taxon>Bacillati</taxon>
        <taxon>Actinomycetota</taxon>
        <taxon>Actinomycetes</taxon>
        <taxon>Micrococcales</taxon>
        <taxon>Cellulomonadaceae</taxon>
        <taxon>Sediminihabitans</taxon>
    </lineage>
</organism>
<reference evidence="4 5" key="1">
    <citation type="submission" date="2017-11" db="EMBL/GenBank/DDBJ databases">
        <title>Genomic Encyclopedia of Archaeal and Bacterial Type Strains, Phase II (KMG-II): From Individual Species to Whole Genera.</title>
        <authorList>
            <person name="Goeker M."/>
        </authorList>
    </citation>
    <scope>NUCLEOTIDE SEQUENCE [LARGE SCALE GENOMIC DNA]</scope>
    <source>
        <strain evidence="4 5">DSM 25478</strain>
    </source>
</reference>
<feature type="transmembrane region" description="Helical" evidence="2">
    <location>
        <begin position="112"/>
        <end position="131"/>
    </location>
</feature>
<name>A0A2M9D0Z8_9CELL</name>
<accession>A0A2M9D0Z8</accession>
<feature type="transmembrane region" description="Helical" evidence="2">
    <location>
        <begin position="54"/>
        <end position="71"/>
    </location>
</feature>
<feature type="domain" description="Potassium channel" evidence="3">
    <location>
        <begin position="201"/>
        <end position="257"/>
    </location>
</feature>
<feature type="transmembrane region" description="Helical" evidence="2">
    <location>
        <begin position="167"/>
        <end position="189"/>
    </location>
</feature>
<evidence type="ECO:0000313" key="5">
    <source>
        <dbReference type="Proteomes" id="UP000231693"/>
    </source>
</evidence>
<evidence type="ECO:0000256" key="2">
    <source>
        <dbReference type="SAM" id="Phobius"/>
    </source>
</evidence>
<dbReference type="RefSeq" id="WP_100422156.1">
    <property type="nucleotide sequence ID" value="NZ_BOOX01000010.1"/>
</dbReference>
<dbReference type="Pfam" id="PF07885">
    <property type="entry name" value="Ion_trans_2"/>
    <property type="match status" value="1"/>
</dbReference>
<protein>
    <submittedName>
        <fullName evidence="4">Ion channel</fullName>
    </submittedName>
</protein>
<evidence type="ECO:0000256" key="1">
    <source>
        <dbReference type="SAM" id="MobiDB-lite"/>
    </source>
</evidence>
<evidence type="ECO:0000259" key="3">
    <source>
        <dbReference type="Pfam" id="PF07885"/>
    </source>
</evidence>
<keyword evidence="2" id="KW-0472">Membrane</keyword>
<dbReference type="EMBL" id="PGFE01000001">
    <property type="protein sequence ID" value="PJJ77849.1"/>
    <property type="molecule type" value="Genomic_DNA"/>
</dbReference>
<feature type="region of interest" description="Disordered" evidence="1">
    <location>
        <begin position="1"/>
        <end position="34"/>
    </location>
</feature>
<gene>
    <name evidence="4" type="ORF">CLV28_1075</name>
</gene>
<dbReference type="SUPFAM" id="SSF81324">
    <property type="entry name" value="Voltage-gated potassium channels"/>
    <property type="match status" value="1"/>
</dbReference>
<dbReference type="InterPro" id="IPR013099">
    <property type="entry name" value="K_chnl_dom"/>
</dbReference>
<feature type="transmembrane region" description="Helical" evidence="2">
    <location>
        <begin position="77"/>
        <end position="100"/>
    </location>
</feature>
<proteinExistence type="predicted"/>
<dbReference type="Gene3D" id="1.10.287.70">
    <property type="match status" value="1"/>
</dbReference>
<feature type="transmembrane region" description="Helical" evidence="2">
    <location>
        <begin position="241"/>
        <end position="260"/>
    </location>
</feature>
<evidence type="ECO:0000313" key="4">
    <source>
        <dbReference type="EMBL" id="PJJ77849.1"/>
    </source>
</evidence>
<keyword evidence="2" id="KW-1133">Transmembrane helix</keyword>
<feature type="compositionally biased region" description="Basic and acidic residues" evidence="1">
    <location>
        <begin position="1"/>
        <end position="12"/>
    </location>
</feature>
<dbReference type="OrthoDB" id="3288670at2"/>
<dbReference type="AlphaFoldDB" id="A0A2M9D0Z8"/>
<keyword evidence="5" id="KW-1185">Reference proteome</keyword>
<comment type="caution">
    <text evidence="4">The sequence shown here is derived from an EMBL/GenBank/DDBJ whole genome shotgun (WGS) entry which is preliminary data.</text>
</comment>
<keyword evidence="2" id="KW-0812">Transmembrane</keyword>
<sequence length="265" mass="28087">MQADDPTPREPEGPTPGDFPDASEARPPFFARGRQPVTTSSTLFDESGRWVDRFGVLLVLTGITITMLSLADLGAVGGVWATLTGLATTASVTLTLALALRAAGLRARWRRPAYAVLVLVAATALVLVLLVDTTDEVTTAPPVLFALAVLAPAVVARRVIHHRSVTLATVLGAVGAYLLIPVAYFYAFLTVENLGGTPFFGEDQPTSSFMYFSLTTITTLGYGDLTPAEPLGRLLAMSEAVIGQVYLVVFVALIVSLAAARVQRR</sequence>
<feature type="transmembrane region" description="Helical" evidence="2">
    <location>
        <begin position="143"/>
        <end position="160"/>
    </location>
</feature>